<evidence type="ECO:0000256" key="4">
    <source>
        <dbReference type="ARBA" id="ARBA00022475"/>
    </source>
</evidence>
<dbReference type="Gene3D" id="3.30.450.20">
    <property type="entry name" value="PAS domain"/>
    <property type="match status" value="2"/>
</dbReference>
<evidence type="ECO:0000256" key="12">
    <source>
        <dbReference type="ARBA" id="ARBA00023012"/>
    </source>
</evidence>
<dbReference type="InterPro" id="IPR050980">
    <property type="entry name" value="2C_sensor_his_kinase"/>
</dbReference>
<dbReference type="SMART" id="SM00387">
    <property type="entry name" value="HATPase_c"/>
    <property type="match status" value="1"/>
</dbReference>
<dbReference type="RefSeq" id="WP_378263697.1">
    <property type="nucleotide sequence ID" value="NZ_JBHSIT010000015.1"/>
</dbReference>
<reference evidence="17" key="1">
    <citation type="journal article" date="2019" name="Int. J. Syst. Evol. Microbiol.">
        <title>The Global Catalogue of Microorganisms (GCM) 10K type strain sequencing project: providing services to taxonomists for standard genome sequencing and annotation.</title>
        <authorList>
            <consortium name="The Broad Institute Genomics Platform"/>
            <consortium name="The Broad Institute Genome Sequencing Center for Infectious Disease"/>
            <person name="Wu L."/>
            <person name="Ma J."/>
        </authorList>
    </citation>
    <scope>NUCLEOTIDE SEQUENCE [LARGE SCALE GENOMIC DNA]</scope>
    <source>
        <strain evidence="17">KLKA75</strain>
    </source>
</reference>
<dbReference type="InterPro" id="IPR035965">
    <property type="entry name" value="PAS-like_dom_sf"/>
</dbReference>
<dbReference type="PANTHER" id="PTHR44936:SF9">
    <property type="entry name" value="SENSOR PROTEIN CREC"/>
    <property type="match status" value="1"/>
</dbReference>
<dbReference type="InterPro" id="IPR000014">
    <property type="entry name" value="PAS"/>
</dbReference>
<dbReference type="SUPFAM" id="SSF103190">
    <property type="entry name" value="Sensory domain-like"/>
    <property type="match status" value="1"/>
</dbReference>
<evidence type="ECO:0000259" key="15">
    <source>
        <dbReference type="PROSITE" id="PS50109"/>
    </source>
</evidence>
<dbReference type="PRINTS" id="PR00344">
    <property type="entry name" value="BCTRLSENSOR"/>
</dbReference>
<evidence type="ECO:0000256" key="2">
    <source>
        <dbReference type="ARBA" id="ARBA00004651"/>
    </source>
</evidence>
<sequence length="543" mass="56925">MRPGRRWSLARQLLALHLTLVVVLVVASAAVAYAASVRAGRDRAKQTVTSVAAAVADAPTVRDALASAGPSGRLRPGGRADLGLQPFAERVRVDGGVDFVTIMTPDGVRVTHPDPRRIGERYLGTIAPAREGRRFTETYTGTLGPSVRTIVPVFSADRKVVGLVSVGITVRVISAELRERLVPLALVAIAVLSVGVAGSVLVGARLRRQTRGVAPDELRRMFDYYEAILHAVREGLVLVDRGGRVVLCNDAARELLNLPADPTGRPVTDLGLEGELVAAFTSSGGRADEIHVADTRVLVVNTVPVRSRGKAMGTVVTLRDHTDLQALMGELDSVRGFADALRAQAHEAANRLHTVVSLVELGRPGDAVEFATAELATAQELTDRVVGAVREPVLAALLLGKSAEAAERGVELAVSPDSQIGEIGGVGARDLVTILGNLLDNALDAAVEGAAERAPRVEVTVRSDAGALLLRVADSGPGVAPEEVPAMFRRGWSTKPRGGHAGLGLALVGRAVRRHDGDIDVVTPEGGGAVVTVRLPLREGAAR</sequence>
<dbReference type="Pfam" id="PF17203">
    <property type="entry name" value="sCache_3_2"/>
    <property type="match status" value="1"/>
</dbReference>
<dbReference type="CDD" id="cd00130">
    <property type="entry name" value="PAS"/>
    <property type="match status" value="1"/>
</dbReference>
<keyword evidence="9" id="KW-0418">Kinase</keyword>
<evidence type="ECO:0000256" key="9">
    <source>
        <dbReference type="ARBA" id="ARBA00022777"/>
    </source>
</evidence>
<organism evidence="16 17">
    <name type="scientific">Actinomadura gamaensis</name>
    <dbReference type="NCBI Taxonomy" id="1763541"/>
    <lineage>
        <taxon>Bacteria</taxon>
        <taxon>Bacillati</taxon>
        <taxon>Actinomycetota</taxon>
        <taxon>Actinomycetes</taxon>
        <taxon>Streptosporangiales</taxon>
        <taxon>Thermomonosporaceae</taxon>
        <taxon>Actinomadura</taxon>
    </lineage>
</organism>
<dbReference type="InterPro" id="IPR005467">
    <property type="entry name" value="His_kinase_dom"/>
</dbReference>
<proteinExistence type="predicted"/>
<dbReference type="InterPro" id="IPR033463">
    <property type="entry name" value="sCache_3"/>
</dbReference>
<keyword evidence="8" id="KW-0547">Nucleotide-binding</keyword>
<accession>A0ABV9UAB3</accession>
<evidence type="ECO:0000256" key="10">
    <source>
        <dbReference type="ARBA" id="ARBA00022840"/>
    </source>
</evidence>
<dbReference type="Pfam" id="PF13188">
    <property type="entry name" value="PAS_8"/>
    <property type="match status" value="1"/>
</dbReference>
<keyword evidence="6" id="KW-0808">Transferase</keyword>
<evidence type="ECO:0000313" key="16">
    <source>
        <dbReference type="EMBL" id="MFC4913104.1"/>
    </source>
</evidence>
<evidence type="ECO:0000256" key="6">
    <source>
        <dbReference type="ARBA" id="ARBA00022679"/>
    </source>
</evidence>
<feature type="domain" description="Histidine kinase" evidence="15">
    <location>
        <begin position="431"/>
        <end position="539"/>
    </location>
</feature>
<evidence type="ECO:0000256" key="3">
    <source>
        <dbReference type="ARBA" id="ARBA00012438"/>
    </source>
</evidence>
<evidence type="ECO:0000256" key="11">
    <source>
        <dbReference type="ARBA" id="ARBA00022989"/>
    </source>
</evidence>
<dbReference type="InterPro" id="IPR004358">
    <property type="entry name" value="Sig_transdc_His_kin-like_C"/>
</dbReference>
<keyword evidence="17" id="KW-1185">Reference proteome</keyword>
<evidence type="ECO:0000313" key="17">
    <source>
        <dbReference type="Proteomes" id="UP001595872"/>
    </source>
</evidence>
<evidence type="ECO:0000256" key="1">
    <source>
        <dbReference type="ARBA" id="ARBA00000085"/>
    </source>
</evidence>
<dbReference type="PANTHER" id="PTHR44936">
    <property type="entry name" value="SENSOR PROTEIN CREC"/>
    <property type="match status" value="1"/>
</dbReference>
<dbReference type="InterPro" id="IPR029151">
    <property type="entry name" value="Sensor-like_sf"/>
</dbReference>
<dbReference type="SUPFAM" id="SSF55785">
    <property type="entry name" value="PYP-like sensor domain (PAS domain)"/>
    <property type="match status" value="1"/>
</dbReference>
<comment type="catalytic activity">
    <reaction evidence="1">
        <text>ATP + protein L-histidine = ADP + protein N-phospho-L-histidine.</text>
        <dbReference type="EC" id="2.7.13.3"/>
    </reaction>
</comment>
<dbReference type="Pfam" id="PF02518">
    <property type="entry name" value="HATPase_c"/>
    <property type="match status" value="1"/>
</dbReference>
<keyword evidence="5" id="KW-0597">Phosphoprotein</keyword>
<dbReference type="InterPro" id="IPR003594">
    <property type="entry name" value="HATPase_dom"/>
</dbReference>
<evidence type="ECO:0000256" key="8">
    <source>
        <dbReference type="ARBA" id="ARBA00022741"/>
    </source>
</evidence>
<dbReference type="GO" id="GO:0005524">
    <property type="term" value="F:ATP binding"/>
    <property type="evidence" value="ECO:0007669"/>
    <property type="project" value="UniProtKB-KW"/>
</dbReference>
<comment type="subcellular location">
    <subcellularLocation>
        <location evidence="2">Cell membrane</location>
        <topology evidence="2">Multi-pass membrane protein</topology>
    </subcellularLocation>
</comment>
<dbReference type="EC" id="2.7.13.3" evidence="3"/>
<keyword evidence="13 14" id="KW-0472">Membrane</keyword>
<evidence type="ECO:0000256" key="14">
    <source>
        <dbReference type="SAM" id="Phobius"/>
    </source>
</evidence>
<evidence type="ECO:0000256" key="13">
    <source>
        <dbReference type="ARBA" id="ARBA00023136"/>
    </source>
</evidence>
<protein>
    <recommendedName>
        <fullName evidence="3">histidine kinase</fullName>
        <ecNumber evidence="3">2.7.13.3</ecNumber>
    </recommendedName>
</protein>
<name>A0ABV9UAB3_9ACTN</name>
<keyword evidence="7 14" id="KW-0812">Transmembrane</keyword>
<keyword evidence="11 14" id="KW-1133">Transmembrane helix</keyword>
<gene>
    <name evidence="16" type="ORF">ACFPCY_37805</name>
</gene>
<keyword evidence="4" id="KW-1003">Cell membrane</keyword>
<dbReference type="EMBL" id="JBHSIT010000015">
    <property type="protein sequence ID" value="MFC4913104.1"/>
    <property type="molecule type" value="Genomic_DNA"/>
</dbReference>
<dbReference type="Proteomes" id="UP001595872">
    <property type="component" value="Unassembled WGS sequence"/>
</dbReference>
<dbReference type="Gene3D" id="3.30.565.10">
    <property type="entry name" value="Histidine kinase-like ATPase, C-terminal domain"/>
    <property type="match status" value="1"/>
</dbReference>
<dbReference type="SUPFAM" id="SSF55874">
    <property type="entry name" value="ATPase domain of HSP90 chaperone/DNA topoisomerase II/histidine kinase"/>
    <property type="match status" value="1"/>
</dbReference>
<feature type="transmembrane region" description="Helical" evidence="14">
    <location>
        <begin position="181"/>
        <end position="202"/>
    </location>
</feature>
<keyword evidence="10 16" id="KW-0067">ATP-binding</keyword>
<keyword evidence="12" id="KW-0902">Two-component regulatory system</keyword>
<comment type="caution">
    <text evidence="16">The sequence shown here is derived from an EMBL/GenBank/DDBJ whole genome shotgun (WGS) entry which is preliminary data.</text>
</comment>
<dbReference type="PROSITE" id="PS50109">
    <property type="entry name" value="HIS_KIN"/>
    <property type="match status" value="1"/>
</dbReference>
<evidence type="ECO:0000256" key="5">
    <source>
        <dbReference type="ARBA" id="ARBA00022553"/>
    </source>
</evidence>
<dbReference type="InterPro" id="IPR036890">
    <property type="entry name" value="HATPase_C_sf"/>
</dbReference>
<evidence type="ECO:0000256" key="7">
    <source>
        <dbReference type="ARBA" id="ARBA00022692"/>
    </source>
</evidence>
<dbReference type="SMART" id="SM00091">
    <property type="entry name" value="PAS"/>
    <property type="match status" value="1"/>
</dbReference>